<sequence>MVVVNGVSEKIMDMVTVGITVGRRALRNLLKQKPGFRILKTLEAGQEEGLSVFYFNGSCVNVADETIDGVYFDVEKQEWRTGAFSYPDVIYNRGGGGIFSSASSKAKEFQEQIAAQNIPSINYLKGFNKMEVYKLLKKDQNLRSFLPKTKRVRNIRVLTDFFEKEDAGYVKSFNGRKGEQVIKVEKEGPSFVYRYYKEQLFTGRAATLKELYESISGILNNKPFLIQSAIDLMRFNNRVTDMRAELQRNGDHELEIVAVCSRVSQEGSPITTHSESFRYDEFLKENLQFSEEEFLEVDKRIKAFLIDCYEVLEQHYGEVGELGIDFALDRNGRIWFIESNAHSAKVSVVKAYGDEVVEKVFKNPLRYGRSLVLGNKTR</sequence>
<dbReference type="Gene3D" id="3.30.470.20">
    <property type="entry name" value="ATP-grasp fold, B domain"/>
    <property type="match status" value="1"/>
</dbReference>
<keyword evidence="2" id="KW-1185">Reference proteome</keyword>
<name>A0A3M7TPB0_9BACI</name>
<dbReference type="Pfam" id="PF14398">
    <property type="entry name" value="ATPgrasp_YheCD"/>
    <property type="match status" value="1"/>
</dbReference>
<dbReference type="InterPro" id="IPR026838">
    <property type="entry name" value="YheC/D"/>
</dbReference>
<comment type="caution">
    <text evidence="1">The sequence shown here is derived from an EMBL/GenBank/DDBJ whole genome shotgun (WGS) entry which is preliminary data.</text>
</comment>
<accession>A0A3M7TPB0</accession>
<protein>
    <submittedName>
        <fullName evidence="1">YheC/YheD family protein</fullName>
    </submittedName>
</protein>
<evidence type="ECO:0000313" key="1">
    <source>
        <dbReference type="EMBL" id="RNA66857.1"/>
    </source>
</evidence>
<reference evidence="1 2" key="1">
    <citation type="submission" date="2018-10" db="EMBL/GenBank/DDBJ databases">
        <title>Bacillus Keqinensis sp. nov., a moderately halophilic bacterium isolated from a saline-alkaline lake.</title>
        <authorList>
            <person name="Wang H."/>
        </authorList>
    </citation>
    <scope>NUCLEOTIDE SEQUENCE [LARGE SCALE GENOMIC DNA]</scope>
    <source>
        <strain evidence="1 2">KQ-3</strain>
    </source>
</reference>
<gene>
    <name evidence="1" type="ORF">EBO34_16765</name>
</gene>
<dbReference type="SUPFAM" id="SSF56059">
    <property type="entry name" value="Glutathione synthetase ATP-binding domain-like"/>
    <property type="match status" value="1"/>
</dbReference>
<dbReference type="EMBL" id="RHIB01000003">
    <property type="protein sequence ID" value="RNA66857.1"/>
    <property type="molecule type" value="Genomic_DNA"/>
</dbReference>
<proteinExistence type="predicted"/>
<dbReference type="Proteomes" id="UP000278746">
    <property type="component" value="Unassembled WGS sequence"/>
</dbReference>
<organism evidence="1 2">
    <name type="scientific">Alteribacter keqinensis</name>
    <dbReference type="NCBI Taxonomy" id="2483800"/>
    <lineage>
        <taxon>Bacteria</taxon>
        <taxon>Bacillati</taxon>
        <taxon>Bacillota</taxon>
        <taxon>Bacilli</taxon>
        <taxon>Bacillales</taxon>
        <taxon>Bacillaceae</taxon>
        <taxon>Alteribacter</taxon>
    </lineage>
</organism>
<evidence type="ECO:0000313" key="2">
    <source>
        <dbReference type="Proteomes" id="UP000278746"/>
    </source>
</evidence>
<dbReference type="OrthoDB" id="7869153at2"/>
<dbReference type="AlphaFoldDB" id="A0A3M7TPB0"/>